<sequence>MPPAPSAKTARPTTHHPPEKRPPASLWLAVHLPQLATEAFRPNWLADDGAVVLDKNRVVAISALARAAGVQVGMRSGSVHMLLPGATLQQHDVALENDLLHKVAIALLQYSPQVAGAERASLLMNIGASLRLFGGVRQLRRRVAASMAALGVTASLGYATNATAAWLLAQAAAASGRHGKYCLNPAKLARQLDPLALKLLPAAAPWHEWLNGIACHDLKSLRQLPRAGLQRRCGKALLSTLDYAYGEATQLHQWLTVPAQFFARSELPERIEHAEAIFNFAHALLQQLCGWLSAKQLAVSQIQLLLEHERGRLAVLPTEIIITLAEASNQAEHLARLLKERLAQLSLVAPAIALSLHATQVAARQAASASLFPEPGNSKQDQHRLLELLVARLGAENVLQAAPRADYRPELANHWVSAMPARQHAISATTAAAAAATTAAACAFRPPPGIMNRPAWLLASAIPLEVRQHRPCYGSTLTLLSPAERIEAGWWNGQLVTRDYFVAENSEHLRCWIYRERVSASQQLARNEADAAWYLHGWFG</sequence>
<dbReference type="CDD" id="cd03468">
    <property type="entry name" value="PolY_like"/>
    <property type="match status" value="1"/>
</dbReference>
<dbReference type="PANTHER" id="PTHR35369">
    <property type="entry name" value="BLR3025 PROTEIN-RELATED"/>
    <property type="match status" value="1"/>
</dbReference>
<feature type="domain" description="UmuC" evidence="4">
    <location>
        <begin position="45"/>
        <end position="169"/>
    </location>
</feature>
<evidence type="ECO:0000256" key="1">
    <source>
        <dbReference type="ARBA" id="ARBA00010945"/>
    </source>
</evidence>
<gene>
    <name evidence="5" type="ORF">EJG51_000850</name>
</gene>
<reference evidence="5 6" key="1">
    <citation type="journal article" date="2019" name="Int. J. Syst. Evol. Microbiol.">
        <title>Undibacterium piscinae sp. nov., isolated from Korean shiner intestine.</title>
        <authorList>
            <person name="Lee S.Y."/>
            <person name="Kang W."/>
            <person name="Kim P.S."/>
            <person name="Kim H.S."/>
            <person name="Sung H."/>
            <person name="Shin N.R."/>
            <person name="Whon T.W."/>
            <person name="Yun J.H."/>
            <person name="Lee J.Y."/>
            <person name="Lee J.Y."/>
            <person name="Jung M.J."/>
            <person name="Jeong Y.S."/>
            <person name="Tak E.J."/>
            <person name="Han J.E."/>
            <person name="Hyun D.W."/>
            <person name="Kang M.S."/>
            <person name="Lee K.E."/>
            <person name="Lee B.H."/>
            <person name="Bae J.W."/>
        </authorList>
    </citation>
    <scope>NUCLEOTIDE SEQUENCE [LARGE SCALE GENOMIC DNA]</scope>
    <source>
        <strain evidence="5 6">S11R28</strain>
    </source>
</reference>
<organism evidence="5 6">
    <name type="scientific">Undibacterium piscinae</name>
    <dbReference type="NCBI Taxonomy" id="2495591"/>
    <lineage>
        <taxon>Bacteria</taxon>
        <taxon>Pseudomonadati</taxon>
        <taxon>Pseudomonadota</taxon>
        <taxon>Betaproteobacteria</taxon>
        <taxon>Burkholderiales</taxon>
        <taxon>Oxalobacteraceae</taxon>
        <taxon>Undibacterium</taxon>
    </lineage>
</organism>
<feature type="region of interest" description="Disordered" evidence="3">
    <location>
        <begin position="1"/>
        <end position="23"/>
    </location>
</feature>
<dbReference type="OrthoDB" id="625722at2"/>
<accession>A0A6M4A089</accession>
<evidence type="ECO:0000313" key="6">
    <source>
        <dbReference type="Proteomes" id="UP000274350"/>
    </source>
</evidence>
<proteinExistence type="inferred from homology"/>
<dbReference type="Proteomes" id="UP000274350">
    <property type="component" value="Chromosome"/>
</dbReference>
<dbReference type="InterPro" id="IPR001126">
    <property type="entry name" value="UmuC"/>
</dbReference>
<dbReference type="AlphaFoldDB" id="A0A6M4A089"/>
<dbReference type="Gene3D" id="3.40.1170.60">
    <property type="match status" value="1"/>
</dbReference>
<dbReference type="InterPro" id="IPR043502">
    <property type="entry name" value="DNA/RNA_pol_sf"/>
</dbReference>
<evidence type="ECO:0000259" key="4">
    <source>
        <dbReference type="Pfam" id="PF00817"/>
    </source>
</evidence>
<dbReference type="InterPro" id="IPR043128">
    <property type="entry name" value="Rev_trsase/Diguanyl_cyclase"/>
</dbReference>
<dbReference type="GO" id="GO:0006281">
    <property type="term" value="P:DNA repair"/>
    <property type="evidence" value="ECO:0007669"/>
    <property type="project" value="InterPro"/>
</dbReference>
<dbReference type="SUPFAM" id="SSF56672">
    <property type="entry name" value="DNA/RNA polymerases"/>
    <property type="match status" value="1"/>
</dbReference>
<protein>
    <submittedName>
        <fullName evidence="5">DNA polymerase Y family protein</fullName>
    </submittedName>
</protein>
<dbReference type="EMBL" id="CP051152">
    <property type="protein sequence ID" value="QJQ04635.1"/>
    <property type="molecule type" value="Genomic_DNA"/>
</dbReference>
<dbReference type="Pfam" id="PF00817">
    <property type="entry name" value="IMS"/>
    <property type="match status" value="1"/>
</dbReference>
<evidence type="ECO:0000256" key="3">
    <source>
        <dbReference type="SAM" id="MobiDB-lite"/>
    </source>
</evidence>
<keyword evidence="6" id="KW-1185">Reference proteome</keyword>
<evidence type="ECO:0000256" key="2">
    <source>
        <dbReference type="ARBA" id="ARBA00022763"/>
    </source>
</evidence>
<dbReference type="Gene3D" id="3.30.70.270">
    <property type="match status" value="1"/>
</dbReference>
<comment type="similarity">
    <text evidence="1">Belongs to the DNA polymerase type-Y family.</text>
</comment>
<dbReference type="PANTHER" id="PTHR35369:SF2">
    <property type="entry name" value="BLR3025 PROTEIN"/>
    <property type="match status" value="1"/>
</dbReference>
<name>A0A6M4A089_9BURK</name>
<dbReference type="InterPro" id="IPR050356">
    <property type="entry name" value="SulA_CellDiv_inhibitor"/>
</dbReference>
<evidence type="ECO:0000313" key="5">
    <source>
        <dbReference type="EMBL" id="QJQ04635.1"/>
    </source>
</evidence>
<keyword evidence="2" id="KW-0227">DNA damage</keyword>
<dbReference type="KEGG" id="upi:EJG51_000850"/>